<protein>
    <submittedName>
        <fullName evidence="2">Uncharacterized protein</fullName>
    </submittedName>
</protein>
<feature type="chain" id="PRO_5046594723" evidence="1">
    <location>
        <begin position="25"/>
        <end position="284"/>
    </location>
</feature>
<evidence type="ECO:0000256" key="1">
    <source>
        <dbReference type="SAM" id="SignalP"/>
    </source>
</evidence>
<comment type="caution">
    <text evidence="2">The sequence shown here is derived from an EMBL/GenBank/DDBJ whole genome shotgun (WGS) entry which is preliminary data.</text>
</comment>
<organism evidence="2 3">
    <name type="scientific">candidate division CSSED10-310 bacterium</name>
    <dbReference type="NCBI Taxonomy" id="2855610"/>
    <lineage>
        <taxon>Bacteria</taxon>
        <taxon>Bacteria division CSSED10-310</taxon>
    </lineage>
</organism>
<proteinExistence type="predicted"/>
<feature type="signal peptide" evidence="1">
    <location>
        <begin position="1"/>
        <end position="24"/>
    </location>
</feature>
<sequence length="284" mass="31606">MRLKGMYICLMMIAVLSLSIQAFAVPPYINYQGKLADNAGQPITGTVNLTFKIYDVDSGGVALWTEVHNSVAVEEGIVSLELGMFTTLDLDFDNDYWLGVQVGADNEMTPRKRLTSASFSFRADVATTMSSPYLRIVSLNTTETETATVGNWEELVKHTIPGGLDISRIIVLMTIRAGCTDDNTGTYKNRSKSSYQLMIGLDGLESMKRQENPVRCITDPPSSGGATWQRNTLTLAIPYTPLEIERTNGFNVIINGYRYDWENIAGQTFYKQSIVHYYSMILAE</sequence>
<keyword evidence="1" id="KW-0732">Signal</keyword>
<dbReference type="Proteomes" id="UP001594351">
    <property type="component" value="Unassembled WGS sequence"/>
</dbReference>
<gene>
    <name evidence="2" type="ORF">ACFL27_01620</name>
</gene>
<keyword evidence="3" id="KW-1185">Reference proteome</keyword>
<dbReference type="EMBL" id="JBHPBY010000010">
    <property type="protein sequence ID" value="MFC1848881.1"/>
    <property type="molecule type" value="Genomic_DNA"/>
</dbReference>
<reference evidence="2 3" key="1">
    <citation type="submission" date="2024-09" db="EMBL/GenBank/DDBJ databases">
        <title>Laminarin stimulates single cell rates of sulfate reduction while oxygen inhibits transcriptomic activity in coastal marine sediment.</title>
        <authorList>
            <person name="Lindsay M."/>
            <person name="Orcutt B."/>
            <person name="Emerson D."/>
            <person name="Stepanauskas R."/>
            <person name="D'Angelo T."/>
        </authorList>
    </citation>
    <scope>NUCLEOTIDE SEQUENCE [LARGE SCALE GENOMIC DNA]</scope>
    <source>
        <strain evidence="2">SAG AM-311-K15</strain>
    </source>
</reference>
<accession>A0ABV6YRZ7</accession>
<evidence type="ECO:0000313" key="2">
    <source>
        <dbReference type="EMBL" id="MFC1848881.1"/>
    </source>
</evidence>
<evidence type="ECO:0000313" key="3">
    <source>
        <dbReference type="Proteomes" id="UP001594351"/>
    </source>
</evidence>
<name>A0ABV6YRZ7_UNCC1</name>